<accession>A0A1M5U510</accession>
<reference evidence="12" key="1">
    <citation type="submission" date="2016-11" db="EMBL/GenBank/DDBJ databases">
        <authorList>
            <person name="Varghese N."/>
            <person name="Submissions S."/>
        </authorList>
    </citation>
    <scope>NUCLEOTIDE SEQUENCE [LARGE SCALE GENOMIC DNA]</scope>
    <source>
        <strain evidence="12">DSM 21120</strain>
    </source>
</reference>
<dbReference type="InterPro" id="IPR022765">
    <property type="entry name" value="Dna2/Cas4_DUF83"/>
</dbReference>
<evidence type="ECO:0000256" key="8">
    <source>
        <dbReference type="ARBA" id="ARBA00023211"/>
    </source>
</evidence>
<dbReference type="STRING" id="1120995.SAMN02745245_01651"/>
<dbReference type="PANTHER" id="PTHR37168">
    <property type="entry name" value="CRISPR-ASSOCIATED EXONUCLEASE CAS4"/>
    <property type="match status" value="1"/>
</dbReference>
<dbReference type="RefSeq" id="WP_073185281.1">
    <property type="nucleotide sequence ID" value="NZ_FQXI01000014.1"/>
</dbReference>
<evidence type="ECO:0000259" key="10">
    <source>
        <dbReference type="Pfam" id="PF01930"/>
    </source>
</evidence>
<dbReference type="Proteomes" id="UP000184032">
    <property type="component" value="Unassembled WGS sequence"/>
</dbReference>
<dbReference type="Gene3D" id="3.90.320.10">
    <property type="match status" value="1"/>
</dbReference>
<feature type="domain" description="DUF83" evidence="10">
    <location>
        <begin position="5"/>
        <end position="163"/>
    </location>
</feature>
<dbReference type="NCBIfam" id="TIGR00372">
    <property type="entry name" value="cas4"/>
    <property type="match status" value="1"/>
</dbReference>
<keyword evidence="7 9" id="KW-0051">Antiviral defense</keyword>
<dbReference type="EC" id="3.1.12.1" evidence="9"/>
<keyword evidence="5 9" id="KW-0408">Iron</keyword>
<keyword evidence="6 9" id="KW-0411">Iron-sulfur</keyword>
<dbReference type="InterPro" id="IPR011604">
    <property type="entry name" value="PDDEXK-like_dom_sf"/>
</dbReference>
<evidence type="ECO:0000256" key="2">
    <source>
        <dbReference type="ARBA" id="ARBA00022723"/>
    </source>
</evidence>
<protein>
    <recommendedName>
        <fullName evidence="9">CRISPR-associated exonuclease Cas4</fullName>
        <ecNumber evidence="9">3.1.12.1</ecNumber>
    </recommendedName>
</protein>
<organism evidence="11 12">
    <name type="scientific">Anaerosphaera aminiphila DSM 21120</name>
    <dbReference type="NCBI Taxonomy" id="1120995"/>
    <lineage>
        <taxon>Bacteria</taxon>
        <taxon>Bacillati</taxon>
        <taxon>Bacillota</taxon>
        <taxon>Tissierellia</taxon>
        <taxon>Tissierellales</taxon>
        <taxon>Peptoniphilaceae</taxon>
        <taxon>Anaerosphaera</taxon>
    </lineage>
</organism>
<dbReference type="GO" id="GO:0051536">
    <property type="term" value="F:iron-sulfur cluster binding"/>
    <property type="evidence" value="ECO:0007669"/>
    <property type="project" value="UniProtKB-KW"/>
</dbReference>
<comment type="similarity">
    <text evidence="9">Belongs to the CRISPR-associated exonuclease Cas4 family.</text>
</comment>
<comment type="cofactor">
    <cofactor evidence="9">
        <name>Mg(2+)</name>
        <dbReference type="ChEBI" id="CHEBI:18420"/>
    </cofactor>
    <cofactor evidence="9">
        <name>Mn(2+)</name>
        <dbReference type="ChEBI" id="CHEBI:29035"/>
    </cofactor>
    <text evidence="9">Mg(2+) or Mn(2+) required for ssDNA cleavage activity.</text>
</comment>
<dbReference type="PANTHER" id="PTHR37168:SF1">
    <property type="entry name" value="CRISPR-ASSOCIATED EXONUCLEASE CAS4"/>
    <property type="match status" value="1"/>
</dbReference>
<evidence type="ECO:0000256" key="1">
    <source>
        <dbReference type="ARBA" id="ARBA00022722"/>
    </source>
</evidence>
<evidence type="ECO:0000256" key="5">
    <source>
        <dbReference type="ARBA" id="ARBA00023004"/>
    </source>
</evidence>
<keyword evidence="8 9" id="KW-0464">Manganese</keyword>
<dbReference type="EMBL" id="FQXI01000014">
    <property type="protein sequence ID" value="SHH57970.1"/>
    <property type="molecule type" value="Genomic_DNA"/>
</dbReference>
<dbReference type="GO" id="GO:0046872">
    <property type="term" value="F:metal ion binding"/>
    <property type="evidence" value="ECO:0007669"/>
    <property type="project" value="UniProtKB-KW"/>
</dbReference>
<dbReference type="GO" id="GO:0004527">
    <property type="term" value="F:exonuclease activity"/>
    <property type="evidence" value="ECO:0007669"/>
    <property type="project" value="UniProtKB-KW"/>
</dbReference>
<comment type="function">
    <text evidence="9">CRISPR (clustered regularly interspaced short palindromic repeat) is an adaptive immune system that provides protection against mobile genetic elements (viruses, transposable elements and conjugative plasmids). CRISPR clusters contain sequences complementary to antecedent mobile elements and target invading nucleic acids. CRISPR clusters are transcribed and processed into CRISPR RNA (crRNA).</text>
</comment>
<evidence type="ECO:0000256" key="4">
    <source>
        <dbReference type="ARBA" id="ARBA00022839"/>
    </source>
</evidence>
<sequence>MKKITGIMVYYYFICHKRLWYFAKGLNMEQESELVEIGKLIDEYSYSREKKHLMIDEKINIDFTRGWDIIHEVKKSDKLEEASIWQIKYYISVLEEQGLNIKKGVLDYPKLKKKTEVYFSEEDRVKIKEILLNIETIINREIPPKGKKVGYCKSCSYFELCYI</sequence>
<dbReference type="Pfam" id="PF01930">
    <property type="entry name" value="Cas_Cas4"/>
    <property type="match status" value="1"/>
</dbReference>
<evidence type="ECO:0000256" key="6">
    <source>
        <dbReference type="ARBA" id="ARBA00023014"/>
    </source>
</evidence>
<gene>
    <name evidence="11" type="ORF">SAMN02745245_01651</name>
</gene>
<name>A0A1M5U510_9FIRM</name>
<keyword evidence="1 9" id="KW-0540">Nuclease</keyword>
<keyword evidence="12" id="KW-1185">Reference proteome</keyword>
<evidence type="ECO:0000256" key="3">
    <source>
        <dbReference type="ARBA" id="ARBA00022801"/>
    </source>
</evidence>
<evidence type="ECO:0000313" key="12">
    <source>
        <dbReference type="Proteomes" id="UP000184032"/>
    </source>
</evidence>
<comment type="cofactor">
    <cofactor evidence="9">
        <name>iron-sulfur cluster</name>
        <dbReference type="ChEBI" id="CHEBI:30408"/>
    </cofactor>
</comment>
<keyword evidence="4 9" id="KW-0269">Exonuclease</keyword>
<evidence type="ECO:0000313" key="11">
    <source>
        <dbReference type="EMBL" id="SHH57970.1"/>
    </source>
</evidence>
<evidence type="ECO:0000256" key="9">
    <source>
        <dbReference type="RuleBase" id="RU365022"/>
    </source>
</evidence>
<keyword evidence="2 9" id="KW-0479">Metal-binding</keyword>
<dbReference type="AlphaFoldDB" id="A0A1M5U510"/>
<keyword evidence="3 9" id="KW-0378">Hydrolase</keyword>
<dbReference type="GO" id="GO:0051607">
    <property type="term" value="P:defense response to virus"/>
    <property type="evidence" value="ECO:0007669"/>
    <property type="project" value="UniProtKB-KW"/>
</dbReference>
<evidence type="ECO:0000256" key="7">
    <source>
        <dbReference type="ARBA" id="ARBA00023118"/>
    </source>
</evidence>
<proteinExistence type="inferred from homology"/>
<dbReference type="OrthoDB" id="9794720at2"/>
<dbReference type="InterPro" id="IPR013343">
    <property type="entry name" value="CRISPR-assoc_prot_Cas4"/>
</dbReference>